<protein>
    <submittedName>
        <fullName evidence="2">Uncharacterized protein</fullName>
    </submittedName>
</protein>
<comment type="caution">
    <text evidence="2">The sequence shown here is derived from an EMBL/GenBank/DDBJ whole genome shotgun (WGS) entry which is preliminary data.</text>
</comment>
<dbReference type="AlphaFoldDB" id="A0A7Y7QVI4"/>
<reference evidence="3 4" key="1">
    <citation type="submission" date="2020-05" db="EMBL/GenBank/DDBJ databases">
        <title>Draft Genome Sequences of Sphingomonas sp. Isolated from the International Space Station.</title>
        <authorList>
            <person name="Bijlani S."/>
            <person name="Singh N.K."/>
            <person name="Mason C.E."/>
            <person name="Wang C.C."/>
            <person name="Venkateswaran K."/>
        </authorList>
    </citation>
    <scope>NUCLEOTIDE SEQUENCE [LARGE SCALE GENOMIC DNA]</scope>
    <source>
        <strain evidence="1 4">IIF7SW-B5</strain>
        <strain evidence="2">ISS-IIF7SWP</strain>
    </source>
</reference>
<gene>
    <name evidence="1" type="ORF">HKX05_11895</name>
    <name evidence="2" type="ORF">HLV41_08740</name>
</gene>
<organism evidence="2 3">
    <name type="scientific">Sphingomonas sanguinis</name>
    <dbReference type="NCBI Taxonomy" id="33051"/>
    <lineage>
        <taxon>Bacteria</taxon>
        <taxon>Pseudomonadati</taxon>
        <taxon>Pseudomonadota</taxon>
        <taxon>Alphaproteobacteria</taxon>
        <taxon>Sphingomonadales</taxon>
        <taxon>Sphingomonadaceae</taxon>
        <taxon>Sphingomonas</taxon>
    </lineage>
</organism>
<proteinExistence type="predicted"/>
<dbReference type="GeneID" id="78487112"/>
<keyword evidence="4" id="KW-1185">Reference proteome</keyword>
<evidence type="ECO:0000313" key="4">
    <source>
        <dbReference type="Proteomes" id="UP000557656"/>
    </source>
</evidence>
<accession>A0A7Y7QVI4</accession>
<evidence type="ECO:0000313" key="1">
    <source>
        <dbReference type="EMBL" id="NNG54055.1"/>
    </source>
</evidence>
<dbReference type="Proteomes" id="UP000557656">
    <property type="component" value="Unassembled WGS sequence"/>
</dbReference>
<name>A0A7Y7QVI4_9SPHN</name>
<sequence length="102" mass="11323">MTTSNISFAGYTFAADKGCFTCRHVKDGAPVLLFVHEADGDLQFMCGEAGHDYDSQCMFLHAHHVLDWQPDLLSLPVVGLGYMAERLDVKSPWVVSLTPNYD</sequence>
<evidence type="ECO:0000313" key="2">
    <source>
        <dbReference type="EMBL" id="NVP31129.1"/>
    </source>
</evidence>
<dbReference type="RefSeq" id="WP_156477784.1">
    <property type="nucleotide sequence ID" value="NZ_JABEOV010000015.1"/>
</dbReference>
<dbReference type="EMBL" id="JABYQV010000005">
    <property type="protein sequence ID" value="NVP31129.1"/>
    <property type="molecule type" value="Genomic_DNA"/>
</dbReference>
<dbReference type="Proteomes" id="UP000531581">
    <property type="component" value="Unassembled WGS sequence"/>
</dbReference>
<dbReference type="EMBL" id="JABEOV010000015">
    <property type="protein sequence ID" value="NNG54055.1"/>
    <property type="molecule type" value="Genomic_DNA"/>
</dbReference>
<evidence type="ECO:0000313" key="3">
    <source>
        <dbReference type="Proteomes" id="UP000531581"/>
    </source>
</evidence>